<protein>
    <recommendedName>
        <fullName evidence="6">Ribosomal RNA small subunit methyltransferase H</fullName>
        <ecNumber evidence="6">2.1.1.199</ecNumber>
    </recommendedName>
    <alternativeName>
        <fullName evidence="6">16S rRNA m(4)C1402 methyltransferase</fullName>
    </alternativeName>
    <alternativeName>
        <fullName evidence="6">rRNA (cytosine-N(4)-)-methyltransferase RsmH</fullName>
    </alternativeName>
</protein>
<comment type="subcellular location">
    <subcellularLocation>
        <location evidence="6">Cytoplasm</location>
    </subcellularLocation>
</comment>
<dbReference type="PIRSF" id="PIRSF004486">
    <property type="entry name" value="MraW"/>
    <property type="match status" value="1"/>
</dbReference>
<feature type="binding site" evidence="6">
    <location>
        <begin position="31"/>
        <end position="33"/>
    </location>
    <ligand>
        <name>S-adenosyl-L-methionine</name>
        <dbReference type="ChEBI" id="CHEBI:59789"/>
    </ligand>
</feature>
<name>A0A368BYF9_9GAMM</name>
<dbReference type="PANTHER" id="PTHR11265">
    <property type="entry name" value="S-ADENOSYL-METHYLTRANSFERASE MRAW"/>
    <property type="match status" value="1"/>
</dbReference>
<evidence type="ECO:0000256" key="2">
    <source>
        <dbReference type="ARBA" id="ARBA00022552"/>
    </source>
</evidence>
<feature type="binding site" evidence="6">
    <location>
        <position position="51"/>
    </location>
    <ligand>
        <name>S-adenosyl-L-methionine</name>
        <dbReference type="ChEBI" id="CHEBI:59789"/>
    </ligand>
</feature>
<feature type="binding site" evidence="6">
    <location>
        <position position="100"/>
    </location>
    <ligand>
        <name>S-adenosyl-L-methionine</name>
        <dbReference type="ChEBI" id="CHEBI:59789"/>
    </ligand>
</feature>
<evidence type="ECO:0000256" key="3">
    <source>
        <dbReference type="ARBA" id="ARBA00022603"/>
    </source>
</evidence>
<evidence type="ECO:0000313" key="8">
    <source>
        <dbReference type="Proteomes" id="UP000253307"/>
    </source>
</evidence>
<dbReference type="NCBIfam" id="TIGR00006">
    <property type="entry name" value="16S rRNA (cytosine(1402)-N(4))-methyltransferase RsmH"/>
    <property type="match status" value="1"/>
</dbReference>
<reference evidence="7 8" key="1">
    <citation type="journal article" date="2018" name="Microbiome">
        <title>Fine metagenomic profile of the Mediterranean stratified and mixed water columns revealed by assembly and recruitment.</title>
        <authorList>
            <person name="Haro-Moreno J.M."/>
            <person name="Lopez-Perez M."/>
            <person name="De La Torre J.R."/>
            <person name="Picazo A."/>
            <person name="Camacho A."/>
            <person name="Rodriguez-Valera F."/>
        </authorList>
    </citation>
    <scope>NUCLEOTIDE SEQUENCE [LARGE SCALE GENOMIC DNA]</scope>
    <source>
        <strain evidence="7">MED-G82</strain>
    </source>
</reference>
<dbReference type="SUPFAM" id="SSF81799">
    <property type="entry name" value="Putative methyltransferase TM0872, insert domain"/>
    <property type="match status" value="1"/>
</dbReference>
<dbReference type="HAMAP" id="MF_01007">
    <property type="entry name" value="16SrRNA_methyltr_H"/>
    <property type="match status" value="1"/>
</dbReference>
<keyword evidence="5 6" id="KW-0949">S-adenosyl-L-methionine</keyword>
<accession>A0A368BYF9</accession>
<dbReference type="EC" id="2.1.1.199" evidence="6"/>
<dbReference type="InterPro" id="IPR002903">
    <property type="entry name" value="RsmH"/>
</dbReference>
<dbReference type="SUPFAM" id="SSF53335">
    <property type="entry name" value="S-adenosyl-L-methionine-dependent methyltransferases"/>
    <property type="match status" value="1"/>
</dbReference>
<evidence type="ECO:0000313" key="7">
    <source>
        <dbReference type="EMBL" id="RCL42359.1"/>
    </source>
</evidence>
<gene>
    <name evidence="6" type="primary">rsmH</name>
    <name evidence="7" type="ORF">DBW96_00810</name>
</gene>
<sequence>MQHIPVLLEESVSLLNIQPDGVYLDGTFGRGGHSKKILSQLNDKGRLFAIDKDPQAISYAKKIIQDKRLKIFHHDFADLGKLKLPKINGALFDFGVCSTHFDDPKRGFSLNKDGPLDMRMNNLEGISAEKWINETPEEDMTNIFFKYGEEKQSRKIAKLISIYRSEQRIKSTLQLANLISSSIKSKSRIHPATRIFQAIRIEVNQEISAIEMMLDALDKILLPGARVAIISFHSLEDRIVKNYYSPKTFSYPKEIPINNTIDESYRAVKKKLRAKPEEVKANPRSRSAVLRVYAKK</sequence>
<evidence type="ECO:0000256" key="4">
    <source>
        <dbReference type="ARBA" id="ARBA00022679"/>
    </source>
</evidence>
<dbReference type="InterPro" id="IPR023397">
    <property type="entry name" value="SAM-dep_MeTrfase_MraW_recog"/>
</dbReference>
<comment type="caution">
    <text evidence="7">The sequence shown here is derived from an EMBL/GenBank/DDBJ whole genome shotgun (WGS) entry which is preliminary data.</text>
</comment>
<dbReference type="InterPro" id="IPR029063">
    <property type="entry name" value="SAM-dependent_MTases_sf"/>
</dbReference>
<keyword evidence="3 6" id="KW-0489">Methyltransferase</keyword>
<comment type="function">
    <text evidence="6">Specifically methylates the N4 position of cytidine in position 1402 (C1402) of 16S rRNA.</text>
</comment>
<dbReference type="EMBL" id="QOPE01000004">
    <property type="protein sequence ID" value="RCL42359.1"/>
    <property type="molecule type" value="Genomic_DNA"/>
</dbReference>
<keyword evidence="4 6" id="KW-0808">Transferase</keyword>
<dbReference type="GO" id="GO:0070475">
    <property type="term" value="P:rRNA base methylation"/>
    <property type="evidence" value="ECO:0007669"/>
    <property type="project" value="UniProtKB-UniRule"/>
</dbReference>
<dbReference type="Gene3D" id="1.10.150.170">
    <property type="entry name" value="Putative methyltransferase TM0872, insert domain"/>
    <property type="match status" value="1"/>
</dbReference>
<evidence type="ECO:0000256" key="6">
    <source>
        <dbReference type="HAMAP-Rule" id="MF_01007"/>
    </source>
</evidence>
<organism evidence="7 8">
    <name type="scientific">SAR86 cluster bacterium</name>
    <dbReference type="NCBI Taxonomy" id="2030880"/>
    <lineage>
        <taxon>Bacteria</taxon>
        <taxon>Pseudomonadati</taxon>
        <taxon>Pseudomonadota</taxon>
        <taxon>Gammaproteobacteria</taxon>
        <taxon>SAR86 cluster</taxon>
    </lineage>
</organism>
<dbReference type="Pfam" id="PF01795">
    <property type="entry name" value="Methyltransf_5"/>
    <property type="match status" value="1"/>
</dbReference>
<dbReference type="Proteomes" id="UP000253307">
    <property type="component" value="Unassembled WGS sequence"/>
</dbReference>
<proteinExistence type="inferred from homology"/>
<dbReference type="Gene3D" id="3.40.50.150">
    <property type="entry name" value="Vaccinia Virus protein VP39"/>
    <property type="match status" value="1"/>
</dbReference>
<comment type="catalytic activity">
    <reaction evidence="6">
        <text>cytidine(1402) in 16S rRNA + S-adenosyl-L-methionine = N(4)-methylcytidine(1402) in 16S rRNA + S-adenosyl-L-homocysteine + H(+)</text>
        <dbReference type="Rhea" id="RHEA:42928"/>
        <dbReference type="Rhea" id="RHEA-COMP:10286"/>
        <dbReference type="Rhea" id="RHEA-COMP:10287"/>
        <dbReference type="ChEBI" id="CHEBI:15378"/>
        <dbReference type="ChEBI" id="CHEBI:57856"/>
        <dbReference type="ChEBI" id="CHEBI:59789"/>
        <dbReference type="ChEBI" id="CHEBI:74506"/>
        <dbReference type="ChEBI" id="CHEBI:82748"/>
        <dbReference type="EC" id="2.1.1.199"/>
    </reaction>
</comment>
<evidence type="ECO:0000256" key="1">
    <source>
        <dbReference type="ARBA" id="ARBA00010396"/>
    </source>
</evidence>
<keyword evidence="6" id="KW-0963">Cytoplasm</keyword>
<evidence type="ECO:0000256" key="5">
    <source>
        <dbReference type="ARBA" id="ARBA00022691"/>
    </source>
</evidence>
<feature type="binding site" evidence="6">
    <location>
        <position position="76"/>
    </location>
    <ligand>
        <name>S-adenosyl-L-methionine</name>
        <dbReference type="ChEBI" id="CHEBI:59789"/>
    </ligand>
</feature>
<dbReference type="GO" id="GO:0005737">
    <property type="term" value="C:cytoplasm"/>
    <property type="evidence" value="ECO:0007669"/>
    <property type="project" value="UniProtKB-SubCell"/>
</dbReference>
<keyword evidence="2 6" id="KW-0698">rRNA processing</keyword>
<comment type="similarity">
    <text evidence="1 6">Belongs to the methyltransferase superfamily. RsmH family.</text>
</comment>
<feature type="binding site" evidence="6">
    <location>
        <position position="93"/>
    </location>
    <ligand>
        <name>S-adenosyl-L-methionine</name>
        <dbReference type="ChEBI" id="CHEBI:59789"/>
    </ligand>
</feature>
<dbReference type="PANTHER" id="PTHR11265:SF0">
    <property type="entry name" value="12S RRNA N4-METHYLCYTIDINE METHYLTRANSFERASE"/>
    <property type="match status" value="1"/>
</dbReference>
<dbReference type="AlphaFoldDB" id="A0A368BYF9"/>
<dbReference type="GO" id="GO:0071424">
    <property type="term" value="F:rRNA (cytosine-N4-)-methyltransferase activity"/>
    <property type="evidence" value="ECO:0007669"/>
    <property type="project" value="UniProtKB-UniRule"/>
</dbReference>